<reference evidence="1 2" key="1">
    <citation type="submission" date="2019-06" db="EMBL/GenBank/DDBJ databases">
        <title>Complete genome sequence of Methanoculleus chikugoensis strain MG62.</title>
        <authorList>
            <person name="Asakawa S."/>
            <person name="Dianou D."/>
        </authorList>
    </citation>
    <scope>NUCLEOTIDE SEQUENCE [LARGE SCALE GENOMIC DNA]</scope>
    <source>
        <strain evidence="1 2">MG62</strain>
    </source>
</reference>
<dbReference type="Proteomes" id="UP000824969">
    <property type="component" value="Chromosome"/>
</dbReference>
<keyword evidence="2" id="KW-1185">Reference proteome</keyword>
<organism evidence="1 2">
    <name type="scientific">Methanoculleus chikugoensis</name>
    <dbReference type="NCBI Taxonomy" id="118126"/>
    <lineage>
        <taxon>Archaea</taxon>
        <taxon>Methanobacteriati</taxon>
        <taxon>Methanobacteriota</taxon>
        <taxon>Stenosarchaea group</taxon>
        <taxon>Methanomicrobia</taxon>
        <taxon>Methanomicrobiales</taxon>
        <taxon>Methanomicrobiaceae</taxon>
        <taxon>Methanoculleus</taxon>
    </lineage>
</organism>
<evidence type="ECO:0000313" key="2">
    <source>
        <dbReference type="Proteomes" id="UP000824969"/>
    </source>
</evidence>
<protein>
    <submittedName>
        <fullName evidence="1">Uncharacterized protein</fullName>
    </submittedName>
</protein>
<sequence>MCVQMEKPQIHLCIAMIALIAVLATTGCLGPADTAVNATPEPTPEPCETCTVPEGFCGPSGVCPGEPVNGTYAFTDRNVYRIGEVVEFGIVNCGDEPVGFGSPLPWWIDNWVTNTSGCTPGNCTGGTWEPIADGGCAPAVMCFLDPGENWTVQWNTTNWWDTAEASGSPVHPYDIRISDDPLIPGIYRVRYEPNFTKVFEFV</sequence>
<evidence type="ECO:0000313" key="1">
    <source>
        <dbReference type="EMBL" id="BBL67747.1"/>
    </source>
</evidence>
<accession>A0ABM7H4P6</accession>
<name>A0ABM7H4P6_9EURY</name>
<proteinExistence type="predicted"/>
<dbReference type="PROSITE" id="PS51257">
    <property type="entry name" value="PROKAR_LIPOPROTEIN"/>
    <property type="match status" value="1"/>
</dbReference>
<gene>
    <name evidence="1" type="ORF">MchiMG62_09280</name>
</gene>
<dbReference type="EMBL" id="AP019781">
    <property type="protein sequence ID" value="BBL67747.1"/>
    <property type="molecule type" value="Genomic_DNA"/>
</dbReference>